<dbReference type="RefSeq" id="WP_090554333.1">
    <property type="nucleotide sequence ID" value="NZ_FNRA01000001.1"/>
</dbReference>
<protein>
    <submittedName>
        <fullName evidence="2">CarboxypepD_reg-like domain-containing protein</fullName>
    </submittedName>
</protein>
<evidence type="ECO:0000256" key="1">
    <source>
        <dbReference type="SAM" id="SignalP"/>
    </source>
</evidence>
<sequence length="390" mass="43467">MAYKPTSIIFLFLLISSFTLSAQQKLTGRVVEKNSGDPVAFATVQAKNAKGTLTNGNGEFELSLTELPILLGISHLNYEAITTKVSDASSVLKIELEPKVLTLKEVKVGNPAVAIMQEASDKAVKNYKKSNFGKAFLRQIAYDGAKPVYLNEIFLDAEWRPYGLIAWHPTQARHLESSRGLSYTNFSYYSFVLSGYLPNNAHKKPMLGRVDSLYTFKLAGTYEQEGQEIAKIICTPRPVLKKGQRFEGTYYVNTVTNNVLKIEGFIKGVVFTGGGPVSVKNVETILIAQYRLNKAGDNVLDYSLLNSTNRMKVLGFGVKDTDLYSTLYMVDDEPADQSLLKEVNPRIDDTNLVKAITYDGDFWRKNQGIKRTDKEQGAIEILEKISQVNK</sequence>
<proteinExistence type="predicted"/>
<dbReference type="SUPFAM" id="SSF49464">
    <property type="entry name" value="Carboxypeptidase regulatory domain-like"/>
    <property type="match status" value="1"/>
</dbReference>
<dbReference type="InterPro" id="IPR008969">
    <property type="entry name" value="CarboxyPept-like_regulatory"/>
</dbReference>
<dbReference type="Pfam" id="PF13715">
    <property type="entry name" value="CarbopepD_reg_2"/>
    <property type="match status" value="1"/>
</dbReference>
<evidence type="ECO:0000313" key="2">
    <source>
        <dbReference type="EMBL" id="SDZ85701.1"/>
    </source>
</evidence>
<feature type="chain" id="PRO_5011719640" evidence="1">
    <location>
        <begin position="23"/>
        <end position="390"/>
    </location>
</feature>
<dbReference type="EMBL" id="FNRA01000001">
    <property type="protein sequence ID" value="SDZ85701.1"/>
    <property type="molecule type" value="Genomic_DNA"/>
</dbReference>
<dbReference type="AlphaFoldDB" id="A0A1H3WFV9"/>
<feature type="signal peptide" evidence="1">
    <location>
        <begin position="1"/>
        <end position="22"/>
    </location>
</feature>
<organism evidence="2 3">
    <name type="scientific">Pedobacter hartonius</name>
    <dbReference type="NCBI Taxonomy" id="425514"/>
    <lineage>
        <taxon>Bacteria</taxon>
        <taxon>Pseudomonadati</taxon>
        <taxon>Bacteroidota</taxon>
        <taxon>Sphingobacteriia</taxon>
        <taxon>Sphingobacteriales</taxon>
        <taxon>Sphingobacteriaceae</taxon>
        <taxon>Pedobacter</taxon>
    </lineage>
</organism>
<accession>A0A1H3WFV9</accession>
<name>A0A1H3WFV9_9SPHI</name>
<dbReference type="Proteomes" id="UP000198850">
    <property type="component" value="Unassembled WGS sequence"/>
</dbReference>
<dbReference type="Gene3D" id="2.60.40.1120">
    <property type="entry name" value="Carboxypeptidase-like, regulatory domain"/>
    <property type="match status" value="1"/>
</dbReference>
<gene>
    <name evidence="2" type="ORF">SAMN05443550_101226</name>
</gene>
<keyword evidence="3" id="KW-1185">Reference proteome</keyword>
<dbReference type="STRING" id="425514.SAMN05443550_101226"/>
<keyword evidence="1" id="KW-0732">Signal</keyword>
<dbReference type="OrthoDB" id="1489599at2"/>
<evidence type="ECO:0000313" key="3">
    <source>
        <dbReference type="Proteomes" id="UP000198850"/>
    </source>
</evidence>
<reference evidence="2 3" key="1">
    <citation type="submission" date="2016-10" db="EMBL/GenBank/DDBJ databases">
        <authorList>
            <person name="de Groot N.N."/>
        </authorList>
    </citation>
    <scope>NUCLEOTIDE SEQUENCE [LARGE SCALE GENOMIC DNA]</scope>
    <source>
        <strain evidence="2 3">DSM 19033</strain>
    </source>
</reference>